<dbReference type="OrthoDB" id="3657271at2"/>
<dbReference type="InterPro" id="IPR050194">
    <property type="entry name" value="Glycosyltransferase_grp1"/>
</dbReference>
<feature type="domain" description="Glycosyltransferase subfamily 4-like N-terminal" evidence="3">
    <location>
        <begin position="27"/>
        <end position="202"/>
    </location>
</feature>
<dbReference type="Gene3D" id="3.40.50.2000">
    <property type="entry name" value="Glycogen Phosphorylase B"/>
    <property type="match status" value="2"/>
</dbReference>
<dbReference type="RefSeq" id="WP_131582024.1">
    <property type="nucleotide sequence ID" value="NZ_SJZJ01000005.1"/>
</dbReference>
<dbReference type="Proteomes" id="UP000295453">
    <property type="component" value="Unassembled WGS sequence"/>
</dbReference>
<keyword evidence="1" id="KW-0328">Glycosyltransferase</keyword>
<dbReference type="PANTHER" id="PTHR45947:SF3">
    <property type="entry name" value="SULFOQUINOVOSYL TRANSFERASE SQD2"/>
    <property type="match status" value="1"/>
</dbReference>
<dbReference type="Pfam" id="PF13579">
    <property type="entry name" value="Glyco_trans_4_4"/>
    <property type="match status" value="1"/>
</dbReference>
<name>A0A4R1CGW8_9ACTN</name>
<protein>
    <submittedName>
        <fullName evidence="4">Glycosyltransferase WbuB</fullName>
    </submittedName>
</protein>
<accession>A0A4R1CGW8</accession>
<dbReference type="GO" id="GO:0016757">
    <property type="term" value="F:glycosyltransferase activity"/>
    <property type="evidence" value="ECO:0007669"/>
    <property type="project" value="UniProtKB-KW"/>
</dbReference>
<dbReference type="CDD" id="cd03794">
    <property type="entry name" value="GT4_WbuB-like"/>
    <property type="match status" value="1"/>
</dbReference>
<dbReference type="EMBL" id="SJZJ01000005">
    <property type="protein sequence ID" value="TCJ30201.1"/>
    <property type="molecule type" value="Genomic_DNA"/>
</dbReference>
<evidence type="ECO:0000313" key="4">
    <source>
        <dbReference type="EMBL" id="TCJ30201.1"/>
    </source>
</evidence>
<proteinExistence type="predicted"/>
<evidence type="ECO:0000313" key="5">
    <source>
        <dbReference type="Proteomes" id="UP000295453"/>
    </source>
</evidence>
<evidence type="ECO:0000256" key="1">
    <source>
        <dbReference type="ARBA" id="ARBA00022676"/>
    </source>
</evidence>
<evidence type="ECO:0000259" key="3">
    <source>
        <dbReference type="Pfam" id="PF13579"/>
    </source>
</evidence>
<dbReference type="PANTHER" id="PTHR45947">
    <property type="entry name" value="SULFOQUINOVOSYL TRANSFERASE SQD2"/>
    <property type="match status" value="1"/>
</dbReference>
<reference evidence="4 5" key="1">
    <citation type="submission" date="2019-03" db="EMBL/GenBank/DDBJ databases">
        <authorList>
            <person name="Kim M.K.M."/>
        </authorList>
    </citation>
    <scope>NUCLEOTIDE SEQUENCE [LARGE SCALE GENOMIC DNA]</scope>
    <source>
        <strain evidence="4 5">18JY15-6</strain>
    </source>
</reference>
<comment type="caution">
    <text evidence="4">The sequence shown here is derived from an EMBL/GenBank/DDBJ whole genome shotgun (WGS) entry which is preliminary data.</text>
</comment>
<dbReference type="AlphaFoldDB" id="A0A4R1CGW8"/>
<dbReference type="SUPFAM" id="SSF53756">
    <property type="entry name" value="UDP-Glycosyltransferase/glycogen phosphorylase"/>
    <property type="match status" value="1"/>
</dbReference>
<evidence type="ECO:0000256" key="2">
    <source>
        <dbReference type="ARBA" id="ARBA00022679"/>
    </source>
</evidence>
<keyword evidence="5" id="KW-1185">Reference proteome</keyword>
<dbReference type="GO" id="GO:1901137">
    <property type="term" value="P:carbohydrate derivative biosynthetic process"/>
    <property type="evidence" value="ECO:0007669"/>
    <property type="project" value="UniProtKB-ARBA"/>
</dbReference>
<gene>
    <name evidence="4" type="ORF">EPD65_04775</name>
</gene>
<organism evidence="4 5">
    <name type="scientific">Nocardioides jejuensis</name>
    <dbReference type="NCBI Taxonomy" id="2502782"/>
    <lineage>
        <taxon>Bacteria</taxon>
        <taxon>Bacillati</taxon>
        <taxon>Actinomycetota</taxon>
        <taxon>Actinomycetes</taxon>
        <taxon>Propionibacteriales</taxon>
        <taxon>Nocardioidaceae</taxon>
        <taxon>Nocardioides</taxon>
    </lineage>
</organism>
<sequence>MTGQRPARVLAVHRYYWPDTPPYASLLREIVRRWSDAGHDVDVLSTQPSYKPELAIPHRPKVENADGVTVRRLDLPPDRSGIVARLLNMVRFPLAVMLRVLVGRGYDVVMCSTAPPVVLAYATSLAARLRRASFVYHCMDIHPEIGALSGEFRAKPVFALLRALDRATCRRAAAIVVLSTDMRDALLARDPGLHDRIVVLNNFDLPTYADGAEVASPLPRTDRTRLVFTGNLGRFQGLEALAGAVLAERPGLERLELVLMGEGAAKAAVEQLVAAAPEATRDRVQLLPHGSAASARALVAEADFGVVSLTPEIIRYAYPSKTATYLAESTPIVALVETDSELATAAVAGGYGFAVAPDDEAGLATVLDRVASLDGAARDALAASAREAWQAGFSADTQLDRWEDLLRRLLNDREDS</sequence>
<keyword evidence="2 4" id="KW-0808">Transferase</keyword>
<dbReference type="InterPro" id="IPR028098">
    <property type="entry name" value="Glyco_trans_4-like_N"/>
</dbReference>